<dbReference type="EMBL" id="KN839034">
    <property type="protein sequence ID" value="KIJ91237.1"/>
    <property type="molecule type" value="Genomic_DNA"/>
</dbReference>
<dbReference type="Proteomes" id="UP000054477">
    <property type="component" value="Unassembled WGS sequence"/>
</dbReference>
<organism evidence="1 2">
    <name type="scientific">Laccaria amethystina LaAM-08-1</name>
    <dbReference type="NCBI Taxonomy" id="1095629"/>
    <lineage>
        <taxon>Eukaryota</taxon>
        <taxon>Fungi</taxon>
        <taxon>Dikarya</taxon>
        <taxon>Basidiomycota</taxon>
        <taxon>Agaricomycotina</taxon>
        <taxon>Agaricomycetes</taxon>
        <taxon>Agaricomycetidae</taxon>
        <taxon>Agaricales</taxon>
        <taxon>Agaricineae</taxon>
        <taxon>Hydnangiaceae</taxon>
        <taxon>Laccaria</taxon>
    </lineage>
</organism>
<reference evidence="1 2" key="1">
    <citation type="submission" date="2014-04" db="EMBL/GenBank/DDBJ databases">
        <authorList>
            <consortium name="DOE Joint Genome Institute"/>
            <person name="Kuo A."/>
            <person name="Kohler A."/>
            <person name="Nagy L.G."/>
            <person name="Floudas D."/>
            <person name="Copeland A."/>
            <person name="Barry K.W."/>
            <person name="Cichocki N."/>
            <person name="Veneault-Fourrey C."/>
            <person name="LaButti K."/>
            <person name="Lindquist E.A."/>
            <person name="Lipzen A."/>
            <person name="Lundell T."/>
            <person name="Morin E."/>
            <person name="Murat C."/>
            <person name="Sun H."/>
            <person name="Tunlid A."/>
            <person name="Henrissat B."/>
            <person name="Grigoriev I.V."/>
            <person name="Hibbett D.S."/>
            <person name="Martin F."/>
            <person name="Nordberg H.P."/>
            <person name="Cantor M.N."/>
            <person name="Hua S.X."/>
        </authorList>
    </citation>
    <scope>NUCLEOTIDE SEQUENCE [LARGE SCALE GENOMIC DNA]</scope>
    <source>
        <strain evidence="1 2">LaAM-08-1</strain>
    </source>
</reference>
<name>A0A0C9X3W5_9AGAR</name>
<evidence type="ECO:0000313" key="2">
    <source>
        <dbReference type="Proteomes" id="UP000054477"/>
    </source>
</evidence>
<evidence type="ECO:0000313" key="1">
    <source>
        <dbReference type="EMBL" id="KIJ91237.1"/>
    </source>
</evidence>
<sequence>MSRSFPGNNLVSFANIGLDVVLNNYTLPTYRARRILSLKRLLPSNGGELTVHLTSFIRKFVKSILTIRKMKLCPGTLYVASGTWSFDLVLLYDNDGHDNFGNRAQTKFVKVHNLQVTEGCSFLTFVCLLE</sequence>
<dbReference type="HOGENOM" id="CLU_1938517_0_0_1"/>
<protein>
    <submittedName>
        <fullName evidence="1">Uncharacterized protein</fullName>
    </submittedName>
</protein>
<proteinExistence type="predicted"/>
<accession>A0A0C9X3W5</accession>
<gene>
    <name evidence="1" type="ORF">K443DRAFT_492850</name>
</gene>
<keyword evidence="2" id="KW-1185">Reference proteome</keyword>
<dbReference type="AlphaFoldDB" id="A0A0C9X3W5"/>
<reference evidence="2" key="2">
    <citation type="submission" date="2015-01" db="EMBL/GenBank/DDBJ databases">
        <title>Evolutionary Origins and Diversification of the Mycorrhizal Mutualists.</title>
        <authorList>
            <consortium name="DOE Joint Genome Institute"/>
            <consortium name="Mycorrhizal Genomics Consortium"/>
            <person name="Kohler A."/>
            <person name="Kuo A."/>
            <person name="Nagy L.G."/>
            <person name="Floudas D."/>
            <person name="Copeland A."/>
            <person name="Barry K.W."/>
            <person name="Cichocki N."/>
            <person name="Veneault-Fourrey C."/>
            <person name="LaButti K."/>
            <person name="Lindquist E.A."/>
            <person name="Lipzen A."/>
            <person name="Lundell T."/>
            <person name="Morin E."/>
            <person name="Murat C."/>
            <person name="Riley R."/>
            <person name="Ohm R."/>
            <person name="Sun H."/>
            <person name="Tunlid A."/>
            <person name="Henrissat B."/>
            <person name="Grigoriev I.V."/>
            <person name="Hibbett D.S."/>
            <person name="Martin F."/>
        </authorList>
    </citation>
    <scope>NUCLEOTIDE SEQUENCE [LARGE SCALE GENOMIC DNA]</scope>
    <source>
        <strain evidence="2">LaAM-08-1</strain>
    </source>
</reference>